<dbReference type="Pfam" id="PF00455">
    <property type="entry name" value="DeoRC"/>
    <property type="match status" value="1"/>
</dbReference>
<accession>A0A238L7N0</accession>
<dbReference type="InterPro" id="IPR037171">
    <property type="entry name" value="NagB/RpiA_transferase-like"/>
</dbReference>
<dbReference type="InterPro" id="IPR036390">
    <property type="entry name" value="WH_DNA-bd_sf"/>
</dbReference>
<dbReference type="GO" id="GO:0003700">
    <property type="term" value="F:DNA-binding transcription factor activity"/>
    <property type="evidence" value="ECO:0007669"/>
    <property type="project" value="InterPro"/>
</dbReference>
<dbReference type="Pfam" id="PF08220">
    <property type="entry name" value="HTH_DeoR"/>
    <property type="match status" value="1"/>
</dbReference>
<evidence type="ECO:0000256" key="1">
    <source>
        <dbReference type="ARBA" id="ARBA00023015"/>
    </source>
</evidence>
<dbReference type="SMART" id="SM01134">
    <property type="entry name" value="DeoRC"/>
    <property type="match status" value="1"/>
</dbReference>
<dbReference type="Proteomes" id="UP000202922">
    <property type="component" value="Unassembled WGS sequence"/>
</dbReference>
<dbReference type="SMART" id="SM00420">
    <property type="entry name" value="HTH_DEOR"/>
    <property type="match status" value="1"/>
</dbReference>
<keyword evidence="6" id="KW-1185">Reference proteome</keyword>
<dbReference type="AlphaFoldDB" id="A0A238L7N0"/>
<dbReference type="Gene3D" id="1.10.10.10">
    <property type="entry name" value="Winged helix-like DNA-binding domain superfamily/Winged helix DNA-binding domain"/>
    <property type="match status" value="1"/>
</dbReference>
<keyword evidence="1" id="KW-0805">Transcription regulation</keyword>
<evidence type="ECO:0000256" key="3">
    <source>
        <dbReference type="ARBA" id="ARBA00023163"/>
    </source>
</evidence>
<sequence>MKLAIVRSTQTDRREFGVKRDERRQAIMDLLVEQGAVDLDDLAHRFVVSKMTIHRDLDDLEAAGVLRKIRGGATIDAGTQFESDFRFRERQGGAAKAVMAHAALELIEPGMTVMINDGSTAAVLGALLPQRRPLTVITNNSAIIDTLKGESGISLITLGGAYSAKFNGFFGVLCEENLRRLRSDISFLSVPAVSGTQVFHMDDDVVRSKRAMMDAATKTCLLVNHARFDRTAMHLFADLSEFDAVITDAAPSDQALDALSAHEISLTIANPDENPA</sequence>
<name>A0A238L7N0_9RHOB</name>
<dbReference type="PANTHER" id="PTHR30363">
    <property type="entry name" value="HTH-TYPE TRANSCRIPTIONAL REGULATOR SRLR-RELATED"/>
    <property type="match status" value="1"/>
</dbReference>
<dbReference type="EMBL" id="FXYE01000004">
    <property type="protein sequence ID" value="SMX51103.1"/>
    <property type="molecule type" value="Genomic_DNA"/>
</dbReference>
<dbReference type="InterPro" id="IPR018356">
    <property type="entry name" value="Tscrpt_reg_HTH_DeoR_CS"/>
</dbReference>
<keyword evidence="2" id="KW-0238">DNA-binding</keyword>
<dbReference type="SUPFAM" id="SSF46785">
    <property type="entry name" value="Winged helix' DNA-binding domain"/>
    <property type="match status" value="1"/>
</dbReference>
<reference evidence="6" key="1">
    <citation type="submission" date="2017-05" db="EMBL/GenBank/DDBJ databases">
        <authorList>
            <person name="Rodrigo-Torres L."/>
            <person name="Arahal R. D."/>
            <person name="Lucena T."/>
        </authorList>
    </citation>
    <scope>NUCLEOTIDE SEQUENCE [LARGE SCALE GENOMIC DNA]</scope>
    <source>
        <strain evidence="6">CECT 8621</strain>
    </source>
</reference>
<dbReference type="PROSITE" id="PS00894">
    <property type="entry name" value="HTH_DEOR_1"/>
    <property type="match status" value="1"/>
</dbReference>
<evidence type="ECO:0000256" key="2">
    <source>
        <dbReference type="ARBA" id="ARBA00023125"/>
    </source>
</evidence>
<evidence type="ECO:0000313" key="5">
    <source>
        <dbReference type="EMBL" id="SMX51103.1"/>
    </source>
</evidence>
<gene>
    <name evidence="5" type="primary">glpR_2</name>
    <name evidence="5" type="ORF">COL8621_03633</name>
</gene>
<dbReference type="InterPro" id="IPR014036">
    <property type="entry name" value="DeoR-like_C"/>
</dbReference>
<evidence type="ECO:0000259" key="4">
    <source>
        <dbReference type="PROSITE" id="PS51000"/>
    </source>
</evidence>
<feature type="domain" description="HTH deoR-type" evidence="4">
    <location>
        <begin position="20"/>
        <end position="75"/>
    </location>
</feature>
<dbReference type="PANTHER" id="PTHR30363:SF44">
    <property type="entry name" value="AGA OPERON TRANSCRIPTIONAL REPRESSOR-RELATED"/>
    <property type="match status" value="1"/>
</dbReference>
<dbReference type="InterPro" id="IPR036388">
    <property type="entry name" value="WH-like_DNA-bd_sf"/>
</dbReference>
<dbReference type="InterPro" id="IPR001034">
    <property type="entry name" value="DeoR_HTH"/>
</dbReference>
<dbReference type="InterPro" id="IPR050313">
    <property type="entry name" value="Carb_Metab_HTH_regulators"/>
</dbReference>
<dbReference type="PRINTS" id="PR00037">
    <property type="entry name" value="HTHLACR"/>
</dbReference>
<protein>
    <submittedName>
        <fullName evidence="5">Glycerol-3-phosphate regulon repressor</fullName>
    </submittedName>
</protein>
<keyword evidence="3" id="KW-0804">Transcription</keyword>
<dbReference type="PROSITE" id="PS51000">
    <property type="entry name" value="HTH_DEOR_2"/>
    <property type="match status" value="1"/>
</dbReference>
<organism evidence="5 6">
    <name type="scientific">Actibacterium lipolyticum</name>
    <dbReference type="NCBI Taxonomy" id="1524263"/>
    <lineage>
        <taxon>Bacteria</taxon>
        <taxon>Pseudomonadati</taxon>
        <taxon>Pseudomonadota</taxon>
        <taxon>Alphaproteobacteria</taxon>
        <taxon>Rhodobacterales</taxon>
        <taxon>Roseobacteraceae</taxon>
        <taxon>Actibacterium</taxon>
    </lineage>
</organism>
<dbReference type="GO" id="GO:0003677">
    <property type="term" value="F:DNA binding"/>
    <property type="evidence" value="ECO:0007669"/>
    <property type="project" value="UniProtKB-KW"/>
</dbReference>
<evidence type="ECO:0000313" key="6">
    <source>
        <dbReference type="Proteomes" id="UP000202922"/>
    </source>
</evidence>
<dbReference type="SUPFAM" id="SSF100950">
    <property type="entry name" value="NagB/RpiA/CoA transferase-like"/>
    <property type="match status" value="1"/>
</dbReference>
<proteinExistence type="predicted"/>